<dbReference type="InterPro" id="IPR016024">
    <property type="entry name" value="ARM-type_fold"/>
</dbReference>
<feature type="region of interest" description="Disordered" evidence="8">
    <location>
        <begin position="2353"/>
        <end position="2374"/>
    </location>
</feature>
<evidence type="ECO:0000256" key="7">
    <source>
        <dbReference type="ARBA" id="ARBA00022807"/>
    </source>
</evidence>
<dbReference type="InterPro" id="IPR018200">
    <property type="entry name" value="USP_CS"/>
</dbReference>
<dbReference type="SUPFAM" id="SSF48371">
    <property type="entry name" value="ARM repeat"/>
    <property type="match status" value="1"/>
</dbReference>
<evidence type="ECO:0000256" key="3">
    <source>
        <dbReference type="ARBA" id="ARBA00012759"/>
    </source>
</evidence>
<evidence type="ECO:0000256" key="6">
    <source>
        <dbReference type="ARBA" id="ARBA00022801"/>
    </source>
</evidence>
<feature type="compositionally biased region" description="Polar residues" evidence="8">
    <location>
        <begin position="29"/>
        <end position="39"/>
    </location>
</feature>
<feature type="compositionally biased region" description="Low complexity" evidence="8">
    <location>
        <begin position="2926"/>
        <end position="2942"/>
    </location>
</feature>
<evidence type="ECO:0000256" key="2">
    <source>
        <dbReference type="ARBA" id="ARBA00009085"/>
    </source>
</evidence>
<dbReference type="RefSeq" id="XP_009175586.1">
    <property type="nucleotide sequence ID" value="XM_009177322.1"/>
</dbReference>
<comment type="catalytic activity">
    <reaction evidence="1">
        <text>Thiol-dependent hydrolysis of ester, thioester, amide, peptide and isopeptide bonds formed by the C-terminal Gly of ubiquitin (a 76-residue protein attached to proteins as an intracellular targeting signal).</text>
        <dbReference type="EC" id="3.4.19.12"/>
    </reaction>
</comment>
<dbReference type="OrthoDB" id="289038at2759"/>
<evidence type="ECO:0000313" key="11">
    <source>
        <dbReference type="Proteomes" id="UP000054324"/>
    </source>
</evidence>
<dbReference type="GO" id="GO:0005634">
    <property type="term" value="C:nucleus"/>
    <property type="evidence" value="ECO:0007669"/>
    <property type="project" value="TreeGrafter"/>
</dbReference>
<evidence type="ECO:0000256" key="5">
    <source>
        <dbReference type="ARBA" id="ARBA00022786"/>
    </source>
</evidence>
<accession>A0A074ZBV1</accession>
<dbReference type="CTD" id="20325009"/>
<keyword evidence="5" id="KW-0833">Ubl conjugation pathway</keyword>
<dbReference type="GO" id="GO:0006508">
    <property type="term" value="P:proteolysis"/>
    <property type="evidence" value="ECO:0007669"/>
    <property type="project" value="UniProtKB-KW"/>
</dbReference>
<dbReference type="PANTHER" id="PTHR24006:SF925">
    <property type="entry name" value="UBIQUITINYL HYDROLASE 1"/>
    <property type="match status" value="1"/>
</dbReference>
<feature type="region of interest" description="Disordered" evidence="8">
    <location>
        <begin position="2917"/>
        <end position="2944"/>
    </location>
</feature>
<organism evidence="10 11">
    <name type="scientific">Opisthorchis viverrini</name>
    <name type="common">Southeast Asian liver fluke</name>
    <dbReference type="NCBI Taxonomy" id="6198"/>
    <lineage>
        <taxon>Eukaryota</taxon>
        <taxon>Metazoa</taxon>
        <taxon>Spiralia</taxon>
        <taxon>Lophotrochozoa</taxon>
        <taxon>Platyhelminthes</taxon>
        <taxon>Trematoda</taxon>
        <taxon>Digenea</taxon>
        <taxon>Opisthorchiida</taxon>
        <taxon>Opisthorchiata</taxon>
        <taxon>Opisthorchiidae</taxon>
        <taxon>Opisthorchis</taxon>
    </lineage>
</organism>
<comment type="similarity">
    <text evidence="2">Belongs to the peptidase C19 family.</text>
</comment>
<dbReference type="Pfam" id="PF00443">
    <property type="entry name" value="UCH"/>
    <property type="match status" value="1"/>
</dbReference>
<dbReference type="Gene3D" id="3.90.70.10">
    <property type="entry name" value="Cysteine proteinases"/>
    <property type="match status" value="2"/>
</dbReference>
<keyword evidence="4" id="KW-0645">Protease</keyword>
<feature type="compositionally biased region" description="Low complexity" evidence="8">
    <location>
        <begin position="2031"/>
        <end position="2045"/>
    </location>
</feature>
<evidence type="ECO:0000256" key="1">
    <source>
        <dbReference type="ARBA" id="ARBA00000707"/>
    </source>
</evidence>
<proteinExistence type="inferred from homology"/>
<dbReference type="InterPro" id="IPR001394">
    <property type="entry name" value="Peptidase_C19_UCH"/>
</dbReference>
<evidence type="ECO:0000256" key="4">
    <source>
        <dbReference type="ARBA" id="ARBA00022670"/>
    </source>
</evidence>
<keyword evidence="6" id="KW-0378">Hydrolase</keyword>
<feature type="compositionally biased region" description="Low complexity" evidence="8">
    <location>
        <begin position="1604"/>
        <end position="1614"/>
    </location>
</feature>
<dbReference type="GO" id="GO:0004843">
    <property type="term" value="F:cysteine-type deubiquitinase activity"/>
    <property type="evidence" value="ECO:0007669"/>
    <property type="project" value="UniProtKB-EC"/>
</dbReference>
<evidence type="ECO:0000313" key="10">
    <source>
        <dbReference type="EMBL" id="KER20665.1"/>
    </source>
</evidence>
<feature type="region of interest" description="Disordered" evidence="8">
    <location>
        <begin position="2031"/>
        <end position="2069"/>
    </location>
</feature>
<dbReference type="InterPro" id="IPR050164">
    <property type="entry name" value="Peptidase_C19"/>
</dbReference>
<dbReference type="PROSITE" id="PS50235">
    <property type="entry name" value="USP_3"/>
    <property type="match status" value="1"/>
</dbReference>
<evidence type="ECO:0000256" key="8">
    <source>
        <dbReference type="SAM" id="MobiDB-lite"/>
    </source>
</evidence>
<dbReference type="GO" id="GO:0005829">
    <property type="term" value="C:cytosol"/>
    <property type="evidence" value="ECO:0007669"/>
    <property type="project" value="TreeGrafter"/>
</dbReference>
<evidence type="ECO:0000259" key="9">
    <source>
        <dbReference type="PROSITE" id="PS50235"/>
    </source>
</evidence>
<name>A0A074ZBV1_OPIVI</name>
<dbReference type="SUPFAM" id="SSF54001">
    <property type="entry name" value="Cysteine proteinases"/>
    <property type="match status" value="1"/>
</dbReference>
<dbReference type="EMBL" id="KL597033">
    <property type="protein sequence ID" value="KER20665.1"/>
    <property type="molecule type" value="Genomic_DNA"/>
</dbReference>
<dbReference type="Proteomes" id="UP000054324">
    <property type="component" value="Unassembled WGS sequence"/>
</dbReference>
<dbReference type="InterPro" id="IPR038765">
    <property type="entry name" value="Papain-like_cys_pep_sf"/>
</dbReference>
<dbReference type="InterPro" id="IPR056850">
    <property type="entry name" value="ARM_UBP34_24_USP9X_Y"/>
</dbReference>
<keyword evidence="11" id="KW-1185">Reference proteome</keyword>
<feature type="compositionally biased region" description="Polar residues" evidence="8">
    <location>
        <begin position="9"/>
        <end position="18"/>
    </location>
</feature>
<dbReference type="PROSITE" id="PS00973">
    <property type="entry name" value="USP_2"/>
    <property type="match status" value="1"/>
</dbReference>
<feature type="region of interest" description="Disordered" evidence="8">
    <location>
        <begin position="3174"/>
        <end position="3195"/>
    </location>
</feature>
<protein>
    <recommendedName>
        <fullName evidence="3">ubiquitinyl hydrolase 1</fullName>
        <ecNumber evidence="3">3.4.19.12</ecNumber>
    </recommendedName>
</protein>
<dbReference type="FunFam" id="3.90.70.10:FF:000022">
    <property type="entry name" value="Ubiquitin carboxyl-terminal hydrolase 24"/>
    <property type="match status" value="1"/>
</dbReference>
<feature type="region of interest" description="Disordered" evidence="8">
    <location>
        <begin position="1794"/>
        <end position="1822"/>
    </location>
</feature>
<dbReference type="GO" id="GO:0016579">
    <property type="term" value="P:protein deubiquitination"/>
    <property type="evidence" value="ECO:0007669"/>
    <property type="project" value="InterPro"/>
</dbReference>
<gene>
    <name evidence="10" type="ORF">T265_10841</name>
</gene>
<dbReference type="KEGG" id="ovi:T265_10841"/>
<dbReference type="PROSITE" id="PS00972">
    <property type="entry name" value="USP_1"/>
    <property type="match status" value="1"/>
</dbReference>
<feature type="region of interest" description="Disordered" evidence="8">
    <location>
        <begin position="1"/>
        <end position="45"/>
    </location>
</feature>
<feature type="compositionally biased region" description="Basic and acidic residues" evidence="8">
    <location>
        <begin position="2046"/>
        <end position="2066"/>
    </location>
</feature>
<feature type="domain" description="USP" evidence="9">
    <location>
        <begin position="1972"/>
        <end position="2472"/>
    </location>
</feature>
<dbReference type="GO" id="GO:0016477">
    <property type="term" value="P:cell migration"/>
    <property type="evidence" value="ECO:0007669"/>
    <property type="project" value="TreeGrafter"/>
</dbReference>
<dbReference type="STRING" id="6198.A0A074ZBV1"/>
<dbReference type="EC" id="3.4.19.12" evidence="3"/>
<feature type="region of interest" description="Disordered" evidence="8">
    <location>
        <begin position="1603"/>
        <end position="1623"/>
    </location>
</feature>
<sequence>MSDPAIQPAFTSGESSPDYTVIDSKPGSPVSSDQSTSHDTSPKADVTQNLLDFPTQSWTTLNSCLNMVKWVVPVLPDSHLEILLKAAIELAKQDRDTDFPKCQDFYSSGLLSSFQKTFQDEAVDGWDCQILHYIYMNALLAVELCAVKAAHDASSILILESILFDPDSRFQQFSVCPVDQCWRIQHGEKINSAIRYTHITPLLPHLLISTPDTPTKNKTEHDPPTLKEFAILPDSKRPAPILKDFIDLFGRLNGFERLRDRFLRFAELNDMTLCLIATYLYPFSLCCDYLHPDTITEYFVPIIDIVVPHIVNITEQGMKKDSKLDIKTDSLADLGFYLRSFLLHMPEKNDFLEKVDLCCLNLILRYLQFPSFNKRMMALNDLNSLFSRLSPSGIPSQSSYSPSSDTLTIDRIATWMHDKQVLGLMLRENLHQLQYVEKAERIIRFMVKHAYLTTADLDQIWEAQDGKHQTIAKNVFDMLARLALEFTPEQLDHLFHRFQQSWSHATKRQREHLIDLICRLAEEDRDGLMAAKVLNLLWELAVDADSSPDISSFALKAHAKILDHNISEVGSNIRSKWITRLIGILKGGPREPHLLPAIRQFTEILNLIPAKQYSSHTSYLARMKTIQELNARHSLLESIVNNVVVCMMTIREQRIANADAADADVSRTPIRRISLQVEVRELLELVRFLLFEGSFIFPIDWMIRIWRGMLLRSPEEDPQTTVTPEDRELCYQWFGSLPPATIPAKNYGIFFDECILRVDPSHLTASGMMLFKIFFYQVNYQLGYLLGPGAGNSSAGNSGLTSSVDLQFLTDNADLCGLDNIWRILLDAPSSVALEAMQLLEKVYTNLSPQLLPQKRERHEDLLQHCFSRLRADYDTVGAFIYHAYIYSLCDFVYLVLQIHILMNTESHTTDSEMTRALDRVVRVIHLLQHFLVFDEELAHPSPKRTPLKRAWVGTSIRFNVVFYSSLSDFRGSTYHGDGFIAPRTTSPVHENDSIDQFRDVSQHTIQFTAHANMTIGELRSHLLAFRLRSLHNHINCLPQQEAGSATATSAFSGDNPTGYEDHSYKLELYVSRLEDRRPPASSVSPLLSGVPIDSSSNDSSVLILLSQFPEWPHAFMDAQEDVNLADLSRDFDDSSPRLQLVAHIVLGTPELSHLRNRKRNMEVTTRVDTSKPVTDDFLHRSCTDSAVFSEDTQCENEPQLDSVIASPSSYEDLDPVTSEQRCKFLLQLAKMAVRVNNPTFFSGVMEVLLSLPAPKSLMERIRSDVHASSASIPDADNLKTELTDWVTVQTADHTAFKGSYLGQLLTSTMGSSSTQSSVDSLDHLVDLYYTLQLLYSLCLPSPAVTQYQDYLASANQDLLTRLSLGDLTNLPVWRDASQFTLQLLRAGVIPLLLSCLALLNQTHASPVSPDSVQSTVSRLIEIWLTRMLNLLLTVVAFTVVCLARSSEQPSSIQLDASHADFEDHFTKRFQIFCAARKKALQQNDPILTGEYYVVRHAEFVGHLAKNSGVRLPLVTTAEVQTRWLPDPKSSDETISLHTFPWSTNDSCISPLQNDACSQNFAIAETKESGIDCTVRESNIERRDIPKVAQTSLDGVNCSECRPSSFSLSNTSGSNVGSSERNSETDLTKQILQAFRTGDTVGMLAVESLCCVPYCIAFFPQSPLAKPIVGLSAPGSSDSLTWTQFVQELLFSRSPLLRHLTVFNLYQSVILPPVPVSSSTDAEWSVNPAVQLVRLLFSFHSTLVPKHVAHVDQYFRLVALLLRHIHEHGIPFEEATDHLIQEVNWLRTTIASRKSQDKRPNSELSSLQSVHPAPGDTDCPPSRNTSDQLLCGHMRICSALLAFPCITETPDSPTSSKTSSPVSPMLVGYTAFQKQYLTPLITDILQSLLFPAREQDDMTPSTTCAGFLSDSSLNSVFELLLALAKRDPSAVHLLSSKLCRSCFPDDFELSTYPWDYTPPPIYSSASKTSHFVGLRNGGATCYMNAILQQLFSLIPIRNAVLCARPELRLNEENVLGSKESDVLLIEAAKISPPASTDSPTDPTSGDAEKPESEVRTQKSSEERKPLTGEQTHQLRLLFHLQSIFGHLNHSLLKSYRPTEFWHEFSKAPVHLYNQSSRPASFEDAGKPKGVFVRTIMVQTGCSICKRIAIPVHLYLVSFMFFSRLFFIILYRPVFPITRFVSEQVKLSEQQDALEFLQTLGNDVDESLYLCNMSKAVEEVLGGTFADQKICIDCPHRYSRNESFTTLNVDIRNHQNLLQSLEQYVKGDRLEGDNAYWCENCNKKVTTLKRMCIDRLPKVLAIQLKRFDYDWDRGVAIKFNDYFEFPRELDMYPYTAQGLSSQVPNATVDLTSGETMEELNSEQTNPPPEEDGEWFANPSTRYTLRGVVVHSGQASAGHYYSFIRHFCPKTKTYKWYKFDDTEVTLSRMDEEDEAKAAWFGGDSTSGPSESNKYTFCWTNSRWWSAYILFYEREDFQSHFAITKELSITPRLKKMVNRENVDYLHQQMQFHPLLSRFLASLTGATLDTCSAKPAVSEDLALTTLKLLVNYSFTVRFQNVARDWQLWIPLLLRLVALHPVVREKFLQWTLFSSPDRVCELLFECPYPEVRFLFAILIVYIAQFKSSTLCQTSLDCLKSFEETRDSYFNNPKLPDPANTDASLAARAESAREILGSLICSTDDTQCEKPSLTDLLLQVVILQLRASPAEFIKRDLTSSKQVNLSDQYGDAGYQSSIQARALCGSSYSRAYRDLSHHPHTWNQYFSIFLDYVNSGEAARLRLLRLGFVEVVLGSAMKNQHVFTPSTLPHSLPSISSAGIRTPEVLKRQFIRILADLPDYLNSEPNQLLTNEPLCPLFSVSLESFVLALTSPYSSYSTLYNYGTNSSSGTSSAVTAGTTNLWSVLSLLIRSMDVSPYCRVHTHSSPNSKLPSPASSSEQTTTATSTTANEDVKFVDDSSDMVASQPSYQNNPYGVGRAALAPISNQLADIIFRPRSNQPMSFFLRFWLNSATLDHVTNTLLFLAYENLDFSKLTLDWIVWGINSCQTDVALLLSLLQSLLTISDSHKANRLRWALGNADRTGLTSSRPENHYRQSFTHYSRAIKMFMELILDDPVVLQFFQEDDIALDWLRQWIEAIADSMRASASISQAHWLSPGSQPTQAQDAFMSLVQQVYTVLPLSDDEQSESEGVEYEESGDQMEF</sequence>
<dbReference type="GeneID" id="20325009"/>
<reference evidence="10 11" key="1">
    <citation type="submission" date="2013-11" db="EMBL/GenBank/DDBJ databases">
        <title>Opisthorchis viverrini - life in the bile duct.</title>
        <authorList>
            <person name="Young N.D."/>
            <person name="Nagarajan N."/>
            <person name="Lin S.J."/>
            <person name="Korhonen P.K."/>
            <person name="Jex A.R."/>
            <person name="Hall R.S."/>
            <person name="Safavi-Hemami H."/>
            <person name="Kaewkong W."/>
            <person name="Bertrand D."/>
            <person name="Gao S."/>
            <person name="Seet Q."/>
            <person name="Wongkham S."/>
            <person name="Teh B.T."/>
            <person name="Wongkham C."/>
            <person name="Intapan P.M."/>
            <person name="Maleewong W."/>
            <person name="Yang X."/>
            <person name="Hu M."/>
            <person name="Wang Z."/>
            <person name="Hofmann A."/>
            <person name="Sternberg P.W."/>
            <person name="Tan P."/>
            <person name="Wang J."/>
            <person name="Gasser R.B."/>
        </authorList>
    </citation>
    <scope>NUCLEOTIDE SEQUENCE [LARGE SCALE GENOMIC DNA]</scope>
</reference>
<dbReference type="InterPro" id="IPR028889">
    <property type="entry name" value="USP"/>
</dbReference>
<dbReference type="Pfam" id="PF25010">
    <property type="entry name" value="ARM_UBP24_USP9X-Y"/>
    <property type="match status" value="1"/>
</dbReference>
<keyword evidence="7" id="KW-0788">Thiol protease</keyword>
<dbReference type="PANTHER" id="PTHR24006">
    <property type="entry name" value="UBIQUITIN CARBOXYL-TERMINAL HYDROLASE"/>
    <property type="match status" value="1"/>
</dbReference>